<organism evidence="1 2">
    <name type="scientific">Vararia minispora EC-137</name>
    <dbReference type="NCBI Taxonomy" id="1314806"/>
    <lineage>
        <taxon>Eukaryota</taxon>
        <taxon>Fungi</taxon>
        <taxon>Dikarya</taxon>
        <taxon>Basidiomycota</taxon>
        <taxon>Agaricomycotina</taxon>
        <taxon>Agaricomycetes</taxon>
        <taxon>Russulales</taxon>
        <taxon>Lachnocladiaceae</taxon>
        <taxon>Vararia</taxon>
    </lineage>
</organism>
<dbReference type="EMBL" id="MU273730">
    <property type="protein sequence ID" value="KAI0028696.1"/>
    <property type="molecule type" value="Genomic_DNA"/>
</dbReference>
<dbReference type="Proteomes" id="UP000814128">
    <property type="component" value="Unassembled WGS sequence"/>
</dbReference>
<proteinExistence type="predicted"/>
<feature type="non-terminal residue" evidence="1">
    <location>
        <position position="494"/>
    </location>
</feature>
<reference evidence="1" key="2">
    <citation type="journal article" date="2022" name="New Phytol.">
        <title>Evolutionary transition to the ectomycorrhizal habit in the genomes of a hyperdiverse lineage of mushroom-forming fungi.</title>
        <authorList>
            <person name="Looney B."/>
            <person name="Miyauchi S."/>
            <person name="Morin E."/>
            <person name="Drula E."/>
            <person name="Courty P.E."/>
            <person name="Kohler A."/>
            <person name="Kuo A."/>
            <person name="LaButti K."/>
            <person name="Pangilinan J."/>
            <person name="Lipzen A."/>
            <person name="Riley R."/>
            <person name="Andreopoulos W."/>
            <person name="He G."/>
            <person name="Johnson J."/>
            <person name="Nolan M."/>
            <person name="Tritt A."/>
            <person name="Barry K.W."/>
            <person name="Grigoriev I.V."/>
            <person name="Nagy L.G."/>
            <person name="Hibbett D."/>
            <person name="Henrissat B."/>
            <person name="Matheny P.B."/>
            <person name="Labbe J."/>
            <person name="Martin F.M."/>
        </authorList>
    </citation>
    <scope>NUCLEOTIDE SEQUENCE</scope>
    <source>
        <strain evidence="1">EC-137</strain>
    </source>
</reference>
<protein>
    <submittedName>
        <fullName evidence="1">Cytochrome P450</fullName>
    </submittedName>
</protein>
<gene>
    <name evidence="1" type="ORF">K488DRAFT_18164</name>
</gene>
<keyword evidence="2" id="KW-1185">Reference proteome</keyword>
<accession>A0ACB8QAR4</accession>
<reference evidence="1" key="1">
    <citation type="submission" date="2021-02" db="EMBL/GenBank/DDBJ databases">
        <authorList>
            <consortium name="DOE Joint Genome Institute"/>
            <person name="Ahrendt S."/>
            <person name="Looney B.P."/>
            <person name="Miyauchi S."/>
            <person name="Morin E."/>
            <person name="Drula E."/>
            <person name="Courty P.E."/>
            <person name="Chicoki N."/>
            <person name="Fauchery L."/>
            <person name="Kohler A."/>
            <person name="Kuo A."/>
            <person name="Labutti K."/>
            <person name="Pangilinan J."/>
            <person name="Lipzen A."/>
            <person name="Riley R."/>
            <person name="Andreopoulos W."/>
            <person name="He G."/>
            <person name="Johnson J."/>
            <person name="Barry K.W."/>
            <person name="Grigoriev I.V."/>
            <person name="Nagy L."/>
            <person name="Hibbett D."/>
            <person name="Henrissat B."/>
            <person name="Matheny P.B."/>
            <person name="Labbe J."/>
            <person name="Martin F."/>
        </authorList>
    </citation>
    <scope>NUCLEOTIDE SEQUENCE</scope>
    <source>
        <strain evidence="1">EC-137</strain>
    </source>
</reference>
<feature type="non-terminal residue" evidence="1">
    <location>
        <position position="1"/>
    </location>
</feature>
<name>A0ACB8QAR4_9AGAM</name>
<evidence type="ECO:0000313" key="2">
    <source>
        <dbReference type="Proteomes" id="UP000814128"/>
    </source>
</evidence>
<comment type="caution">
    <text evidence="1">The sequence shown here is derived from an EMBL/GenBank/DDBJ whole genome shotgun (WGS) entry which is preliminary data.</text>
</comment>
<sequence length="494" mass="54639">LLSAKLVITYLVSLTATTVAYRLSPFHPLARFPGPPFWAASSLFLAIAALGGQRYLIIDALHAKYGEFVRLGPDVLSVTSPHAPRVVYGSAFGLDKGEYYRRPGRGAGTGLFFKQPRLHHFRRKKIWKRAFTAAAAEEFLPSLERRTWQLIECILRRRDKRGRVDLLQCISHYSWDFMGEFVYGGASSLELMRDGDVHGLISEGKTGLKLFDSLGHVPWLMDILWHAPAGNAVHSLFDIATAMIRERCGLASVPFRDLVSYLLEGDPVSGEQIPADELGDDAAIATQSSSDTTSSTLATIFTFLLTHPSALTALRKELEQSIDAADGPLDPRVLAGLPYLDAVINEALRLVPPLFSPRVVPPDGVAIGDTFVPPGTITVISAYTQQTDPKYFYPDPKAFRPERWLPGSLGPGSVLRRDIFLPFSAGTFICVAKDWALLQARFVTARLVLTLDLALPPPEDFDKDRFYASYRNHRSTSFGLPFAVEARARHEVDV</sequence>
<evidence type="ECO:0000313" key="1">
    <source>
        <dbReference type="EMBL" id="KAI0028696.1"/>
    </source>
</evidence>